<feature type="domain" description="Alpha-amylase/4-alpha-glucanotransferase central" evidence="4">
    <location>
        <begin position="313"/>
        <end position="393"/>
    </location>
</feature>
<evidence type="ECO:0000259" key="5">
    <source>
        <dbReference type="Pfam" id="PF09095"/>
    </source>
</evidence>
<name>A0A7V1LK86_CALAY</name>
<dbReference type="SUPFAM" id="SSF88688">
    <property type="entry name" value="Families 57/38 glycoside transferase middle domain"/>
    <property type="match status" value="1"/>
</dbReference>
<dbReference type="Gene3D" id="3.20.110.20">
    <property type="match status" value="1"/>
</dbReference>
<comment type="similarity">
    <text evidence="1">Belongs to the glycosyl hydrolase 57 family.</text>
</comment>
<dbReference type="GO" id="GO:0005975">
    <property type="term" value="P:carbohydrate metabolic process"/>
    <property type="evidence" value="ECO:0007669"/>
    <property type="project" value="InterPro"/>
</dbReference>
<keyword evidence="2" id="KW-0119">Carbohydrate metabolism</keyword>
<dbReference type="InterPro" id="IPR015178">
    <property type="entry name" value="A-amylase/a-glucTrfase_central"/>
</dbReference>
<comment type="caution">
    <text evidence="6">The sequence shown here is derived from an EMBL/GenBank/DDBJ whole genome shotgun (WGS) entry which is preliminary data.</text>
</comment>
<dbReference type="EMBL" id="DRLD01000068">
    <property type="protein sequence ID" value="HED09535.1"/>
    <property type="molecule type" value="Genomic_DNA"/>
</dbReference>
<dbReference type="Pfam" id="PF09094">
    <property type="entry name" value="AmyA-A_glucT_m"/>
    <property type="match status" value="1"/>
</dbReference>
<dbReference type="Proteomes" id="UP000886005">
    <property type="component" value="Unassembled WGS sequence"/>
</dbReference>
<evidence type="ECO:0000259" key="3">
    <source>
        <dbReference type="Pfam" id="PF03065"/>
    </source>
</evidence>
<feature type="domain" description="Glycoside hydrolase family 57 N-terminal" evidence="3">
    <location>
        <begin position="7"/>
        <end position="270"/>
    </location>
</feature>
<dbReference type="InterPro" id="IPR028995">
    <property type="entry name" value="Glyco_hydro_57/38_cen_sf"/>
</dbReference>
<dbReference type="SUPFAM" id="SSF88713">
    <property type="entry name" value="Glycoside hydrolase/deacetylase"/>
    <property type="match status" value="1"/>
</dbReference>
<dbReference type="SUPFAM" id="SSF74650">
    <property type="entry name" value="Galactose mutarotase-like"/>
    <property type="match status" value="1"/>
</dbReference>
<dbReference type="InterPro" id="IPR052046">
    <property type="entry name" value="GH57_Enzymes"/>
</dbReference>
<sequence length="712" mass="83012">MKRVKFVFGIHNHQPVGNFDFVFEEAYQKSYLPFLQVLERHPKIRIAIHFTGILLDWLEEHHPELLELVKRLRERGQLEIMSGGYYEPIISVIPPRDRLGQIEKLTRRVKELFNYDASGMWLAERVWEPTLPTTLSEAGIKYTVVDDTHFKYAGLKDEDLTGYYTSEDLGNPINLFPISKDLRYTIPFQDPQATIDVLRGLATEEGENVLVFADDGEKFGVWPDTYKHVYEDQWLERFFTVLEQNLDWIEMTTFDEVLKNTAPKGSVYLPTASYAEMMHWALFRKTYKAYEDFEHYLKDHNMYDDVGIFVRGGFWRNFMTKYPEVNIMHKKMLRISDKLWRYREKHPRAIQEAFDALWAGQCNCPFWHGVFGGLYLSHLRFAIFQSLIRAEKIVSALQPDILAPYEESDFDKDGFIEVLMETPVHDLYLKPSEGGMVIEYDFKPCEKNLADTMSRREEGYHHNLARAKVVGVDEINNDGTASIHDLVLAKEPGLEKYLVYDDYERKSLIDHFLDPQTTVEDFYAGNYRECGDFVKGRYEITGHEVAAETVQVTLRREGEVKCDGQTWPVVLEKKITLWRESGRMDVGYRIQNNSPQPLRCRFAVEFNYGLQAGHADDRYYYLERGKPENPYLDAVGLLENQKFIGLRDEYMKIDVRLSTGGSGSYWRLPVETISLSEAGFEKVYQSSAVLPVWDITVEKDVEFTITQMVEKI</sequence>
<dbReference type="InterPro" id="IPR015179">
    <property type="entry name" value="A-amylase/a-glucTrfase_C"/>
</dbReference>
<accession>A0A7V1LK86</accession>
<organism evidence="6">
    <name type="scientific">Caldithrix abyssi</name>
    <dbReference type="NCBI Taxonomy" id="187145"/>
    <lineage>
        <taxon>Bacteria</taxon>
        <taxon>Pseudomonadati</taxon>
        <taxon>Calditrichota</taxon>
        <taxon>Calditrichia</taxon>
        <taxon>Calditrichales</taxon>
        <taxon>Calditrichaceae</taxon>
        <taxon>Caldithrix</taxon>
    </lineage>
</organism>
<dbReference type="InterPro" id="IPR014718">
    <property type="entry name" value="GH-type_carb-bd"/>
</dbReference>
<proteinExistence type="inferred from homology"/>
<evidence type="ECO:0000313" key="6">
    <source>
        <dbReference type="EMBL" id="HED09535.1"/>
    </source>
</evidence>
<dbReference type="GO" id="GO:0030246">
    <property type="term" value="F:carbohydrate binding"/>
    <property type="evidence" value="ECO:0007669"/>
    <property type="project" value="InterPro"/>
</dbReference>
<dbReference type="Pfam" id="PF03065">
    <property type="entry name" value="Glyco_hydro_57"/>
    <property type="match status" value="1"/>
</dbReference>
<evidence type="ECO:0000259" key="4">
    <source>
        <dbReference type="Pfam" id="PF09094"/>
    </source>
</evidence>
<dbReference type="GO" id="GO:0003824">
    <property type="term" value="F:catalytic activity"/>
    <property type="evidence" value="ECO:0007669"/>
    <property type="project" value="InterPro"/>
</dbReference>
<dbReference type="Pfam" id="PF09095">
    <property type="entry name" value="AmyA-gluTrfs_C"/>
    <property type="match status" value="1"/>
</dbReference>
<gene>
    <name evidence="6" type="ORF">ENJ10_02510</name>
</gene>
<feature type="domain" description="Alpha-amylase/4-alpha-glucanotransferase C-terminal" evidence="5">
    <location>
        <begin position="409"/>
        <end position="705"/>
    </location>
</feature>
<dbReference type="InterPro" id="IPR004300">
    <property type="entry name" value="Glyco_hydro_57_N"/>
</dbReference>
<dbReference type="PANTHER" id="PTHR36306">
    <property type="entry name" value="ALPHA-AMYLASE-RELATED-RELATED"/>
    <property type="match status" value="1"/>
</dbReference>
<reference evidence="6" key="1">
    <citation type="journal article" date="2020" name="mSystems">
        <title>Genome- and Community-Level Interaction Insights into Carbon Utilization and Element Cycling Functions of Hydrothermarchaeota in Hydrothermal Sediment.</title>
        <authorList>
            <person name="Zhou Z."/>
            <person name="Liu Y."/>
            <person name="Xu W."/>
            <person name="Pan J."/>
            <person name="Luo Z.H."/>
            <person name="Li M."/>
        </authorList>
    </citation>
    <scope>NUCLEOTIDE SEQUENCE [LARGE SCALE GENOMIC DNA]</scope>
    <source>
        <strain evidence="6">HyVt-456</strain>
    </source>
</reference>
<dbReference type="AlphaFoldDB" id="A0A7V1LK86"/>
<dbReference type="Gene3D" id="2.70.98.10">
    <property type="match status" value="1"/>
</dbReference>
<dbReference type="InterPro" id="IPR011330">
    <property type="entry name" value="Glyco_hydro/deAcase_b/a-brl"/>
</dbReference>
<evidence type="ECO:0000256" key="2">
    <source>
        <dbReference type="ARBA" id="ARBA00023277"/>
    </source>
</evidence>
<dbReference type="CDD" id="cd10793">
    <property type="entry name" value="GH57N_TLGT_like"/>
    <property type="match status" value="1"/>
</dbReference>
<protein>
    <submittedName>
        <fullName evidence="6">DUF1926 domain-containing protein</fullName>
    </submittedName>
</protein>
<evidence type="ECO:0000256" key="1">
    <source>
        <dbReference type="ARBA" id="ARBA00006821"/>
    </source>
</evidence>
<dbReference type="PANTHER" id="PTHR36306:SF1">
    <property type="entry name" value="ALPHA-AMYLASE-RELATED"/>
    <property type="match status" value="1"/>
</dbReference>
<dbReference type="InterPro" id="IPR011013">
    <property type="entry name" value="Gal_mutarotase_sf_dom"/>
</dbReference>